<feature type="zinc finger region" description="C3H1-type" evidence="5">
    <location>
        <begin position="40"/>
        <end position="68"/>
    </location>
</feature>
<feature type="domain" description="C3H1-type" evidence="7">
    <location>
        <begin position="321"/>
        <end position="349"/>
    </location>
</feature>
<dbReference type="Pfam" id="PF00642">
    <property type="entry name" value="zf-CCCH"/>
    <property type="match status" value="5"/>
</dbReference>
<feature type="compositionally biased region" description="Polar residues" evidence="6">
    <location>
        <begin position="20"/>
        <end position="36"/>
    </location>
</feature>
<dbReference type="Gene3D" id="6.10.250.3220">
    <property type="match status" value="1"/>
</dbReference>
<dbReference type="PANTHER" id="PTHR12506:SF50">
    <property type="entry name" value="ZINC FINGER CCCH DOMAIN-CONTAINING PROTEIN 26"/>
    <property type="match status" value="1"/>
</dbReference>
<feature type="zinc finger region" description="C3H1-type" evidence="5">
    <location>
        <begin position="82"/>
        <end position="110"/>
    </location>
</feature>
<feature type="zinc finger region" description="C3H1-type" evidence="5">
    <location>
        <begin position="278"/>
        <end position="306"/>
    </location>
</feature>
<evidence type="ECO:0000313" key="8">
    <source>
        <dbReference type="EMBL" id="KAB1202426.1"/>
    </source>
</evidence>
<feature type="domain" description="C3H1-type" evidence="7">
    <location>
        <begin position="127"/>
        <end position="155"/>
    </location>
</feature>
<feature type="zinc finger region" description="C3H1-type" evidence="5">
    <location>
        <begin position="321"/>
        <end position="349"/>
    </location>
</feature>
<evidence type="ECO:0000256" key="3">
    <source>
        <dbReference type="ARBA" id="ARBA00022833"/>
    </source>
</evidence>
<feature type="zinc finger region" description="C3H1-type" evidence="5">
    <location>
        <begin position="127"/>
        <end position="155"/>
    </location>
</feature>
<feature type="region of interest" description="Disordered" evidence="6">
    <location>
        <begin position="19"/>
        <end position="39"/>
    </location>
</feature>
<dbReference type="Gene3D" id="2.30.30.1190">
    <property type="match status" value="2"/>
</dbReference>
<keyword evidence="3 5" id="KW-0862">Zinc</keyword>
<dbReference type="InterPro" id="IPR000571">
    <property type="entry name" value="Znf_CCCH"/>
</dbReference>
<evidence type="ECO:0000259" key="7">
    <source>
        <dbReference type="PROSITE" id="PS50103"/>
    </source>
</evidence>
<dbReference type="AlphaFoldDB" id="A0A6A1UQJ1"/>
<dbReference type="SMART" id="SM00356">
    <property type="entry name" value="ZnF_C3H1"/>
    <property type="match status" value="5"/>
</dbReference>
<reference evidence="8 9" key="1">
    <citation type="journal article" date="2019" name="Plant Biotechnol. J.">
        <title>The red bayberry genome and genetic basis of sex determination.</title>
        <authorList>
            <person name="Jia H.M."/>
            <person name="Jia H.J."/>
            <person name="Cai Q.L."/>
            <person name="Wang Y."/>
            <person name="Zhao H.B."/>
            <person name="Yang W.F."/>
            <person name="Wang G.Y."/>
            <person name="Li Y.H."/>
            <person name="Zhan D.L."/>
            <person name="Shen Y.T."/>
            <person name="Niu Q.F."/>
            <person name="Chang L."/>
            <person name="Qiu J."/>
            <person name="Zhao L."/>
            <person name="Xie H.B."/>
            <person name="Fu W.Y."/>
            <person name="Jin J."/>
            <person name="Li X.W."/>
            <person name="Jiao Y."/>
            <person name="Zhou C.C."/>
            <person name="Tu T."/>
            <person name="Chai C.Y."/>
            <person name="Gao J.L."/>
            <person name="Fan L.J."/>
            <person name="van de Weg E."/>
            <person name="Wang J.Y."/>
            <person name="Gao Z.S."/>
        </authorList>
    </citation>
    <scope>NUCLEOTIDE SEQUENCE [LARGE SCALE GENOMIC DNA]</scope>
    <source>
        <tissue evidence="8">Leaves</tissue>
    </source>
</reference>
<dbReference type="PANTHER" id="PTHR12506">
    <property type="entry name" value="PROTEIN PHOSPHATASE RELATED"/>
    <property type="match status" value="1"/>
</dbReference>
<feature type="domain" description="C3H1-type" evidence="7">
    <location>
        <begin position="82"/>
        <end position="110"/>
    </location>
</feature>
<dbReference type="GO" id="GO:0003677">
    <property type="term" value="F:DNA binding"/>
    <property type="evidence" value="ECO:0007669"/>
    <property type="project" value="UniProtKB-KW"/>
</dbReference>
<keyword evidence="9" id="KW-1185">Reference proteome</keyword>
<keyword evidence="4" id="KW-0238">DNA-binding</keyword>
<dbReference type="GO" id="GO:0003729">
    <property type="term" value="F:mRNA binding"/>
    <property type="evidence" value="ECO:0007669"/>
    <property type="project" value="TreeGrafter"/>
</dbReference>
<feature type="compositionally biased region" description="Basic and acidic residues" evidence="6">
    <location>
        <begin position="395"/>
        <end position="418"/>
    </location>
</feature>
<accession>A0A6A1UQJ1</accession>
<evidence type="ECO:0000256" key="2">
    <source>
        <dbReference type="ARBA" id="ARBA00022771"/>
    </source>
</evidence>
<evidence type="ECO:0000256" key="1">
    <source>
        <dbReference type="ARBA" id="ARBA00022723"/>
    </source>
</evidence>
<feature type="region of interest" description="Disordered" evidence="6">
    <location>
        <begin position="379"/>
        <end position="439"/>
    </location>
</feature>
<dbReference type="InterPro" id="IPR050974">
    <property type="entry name" value="Plant_ZF_CCCH"/>
</dbReference>
<dbReference type="InterPro" id="IPR036855">
    <property type="entry name" value="Znf_CCCH_sf"/>
</dbReference>
<dbReference type="OrthoDB" id="411372at2759"/>
<sequence>MADAGNIEALGESSLLVDGATTNDNQEGGGAAQSTPYPDRPGEPDCLYYLRTGLCGYGSNCRYNHPAYVSQVALYSGELPERVGQPDCGYFLKTGTCKYGATCKYHHPKDRRGAGPVSFNVLGLPMRQEEKSCPYYMRTGSCKFGVACKFHHPPPASLGTGLPITGHAAFGSMGSTVVPSLGLPYIGGLPAWSLPRVPYIPGMRLPGPESYMPVVISPSQAVVATQGWNTYMGNMSPLSPENSTTALSFNFSYDSKNLGESGSRRQLLLATSPSLPERPDQPECRYFMNTGTCKYGSDCKFHHPKERIAQSVTDPPGLPLRPGQAICSNYSMYGICKYGPACKFDHPVVYTQDYSLSLPNLAMLDSSLFNYPRGVSIAHSSETSPSKSSKFPDWVQKHDAASNKHDKSDTKILEDSSERASSSPNSIQASTEPLHDQSG</sequence>
<keyword evidence="2 5" id="KW-0863">Zinc-finger</keyword>
<dbReference type="PROSITE" id="PS50103">
    <property type="entry name" value="ZF_C3H1"/>
    <property type="match status" value="5"/>
</dbReference>
<feature type="domain" description="C3H1-type" evidence="7">
    <location>
        <begin position="40"/>
        <end position="68"/>
    </location>
</feature>
<evidence type="ECO:0000256" key="5">
    <source>
        <dbReference type="PROSITE-ProRule" id="PRU00723"/>
    </source>
</evidence>
<dbReference type="Proteomes" id="UP000516437">
    <property type="component" value="Chromosome 8"/>
</dbReference>
<evidence type="ECO:0000256" key="6">
    <source>
        <dbReference type="SAM" id="MobiDB-lite"/>
    </source>
</evidence>
<dbReference type="EMBL" id="RXIC02000026">
    <property type="protein sequence ID" value="KAB1202426.1"/>
    <property type="molecule type" value="Genomic_DNA"/>
</dbReference>
<evidence type="ECO:0000256" key="4">
    <source>
        <dbReference type="ARBA" id="ARBA00023125"/>
    </source>
</evidence>
<feature type="compositionally biased region" description="Polar residues" evidence="6">
    <location>
        <begin position="419"/>
        <end position="432"/>
    </location>
</feature>
<feature type="compositionally biased region" description="Low complexity" evidence="6">
    <location>
        <begin position="380"/>
        <end position="389"/>
    </location>
</feature>
<gene>
    <name evidence="8" type="ORF">CJ030_MR8G019498</name>
</gene>
<proteinExistence type="predicted"/>
<name>A0A6A1UQJ1_9ROSI</name>
<feature type="domain" description="C3H1-type" evidence="7">
    <location>
        <begin position="278"/>
        <end position="306"/>
    </location>
</feature>
<organism evidence="8 9">
    <name type="scientific">Morella rubra</name>
    <name type="common">Chinese bayberry</name>
    <dbReference type="NCBI Taxonomy" id="262757"/>
    <lineage>
        <taxon>Eukaryota</taxon>
        <taxon>Viridiplantae</taxon>
        <taxon>Streptophyta</taxon>
        <taxon>Embryophyta</taxon>
        <taxon>Tracheophyta</taxon>
        <taxon>Spermatophyta</taxon>
        <taxon>Magnoliopsida</taxon>
        <taxon>eudicotyledons</taxon>
        <taxon>Gunneridae</taxon>
        <taxon>Pentapetalae</taxon>
        <taxon>rosids</taxon>
        <taxon>fabids</taxon>
        <taxon>Fagales</taxon>
        <taxon>Myricaceae</taxon>
        <taxon>Morella</taxon>
    </lineage>
</organism>
<dbReference type="Gene3D" id="4.10.1000.10">
    <property type="entry name" value="Zinc finger, CCCH-type"/>
    <property type="match status" value="1"/>
</dbReference>
<protein>
    <submittedName>
        <fullName evidence="8">Zinc finger CCCH domain-containing protein 3</fullName>
    </submittedName>
</protein>
<keyword evidence="1 5" id="KW-0479">Metal-binding</keyword>
<dbReference type="SUPFAM" id="SSF90229">
    <property type="entry name" value="CCCH zinc finger"/>
    <property type="match status" value="5"/>
</dbReference>
<dbReference type="GO" id="GO:0008270">
    <property type="term" value="F:zinc ion binding"/>
    <property type="evidence" value="ECO:0007669"/>
    <property type="project" value="UniProtKB-KW"/>
</dbReference>
<evidence type="ECO:0000313" key="9">
    <source>
        <dbReference type="Proteomes" id="UP000516437"/>
    </source>
</evidence>
<comment type="caution">
    <text evidence="8">The sequence shown here is derived from an EMBL/GenBank/DDBJ whole genome shotgun (WGS) entry which is preliminary data.</text>
</comment>